<accession>A0A4R3P3U9</accession>
<gene>
    <name evidence="1" type="ORF">EDC90_1004106</name>
</gene>
<protein>
    <submittedName>
        <fullName evidence="1">Uncharacterized protein</fullName>
    </submittedName>
</protein>
<dbReference type="EMBL" id="SMAR01000004">
    <property type="protein sequence ID" value="TCT42805.1"/>
    <property type="molecule type" value="Genomic_DNA"/>
</dbReference>
<proteinExistence type="predicted"/>
<dbReference type="AlphaFoldDB" id="A0A4R3P3U9"/>
<comment type="caution">
    <text evidence="1">The sequence shown here is derived from an EMBL/GenBank/DDBJ whole genome shotgun (WGS) entry which is preliminary data.</text>
</comment>
<name>A0A4R3P3U9_9HYPH</name>
<evidence type="ECO:0000313" key="2">
    <source>
        <dbReference type="Proteomes" id="UP000295097"/>
    </source>
</evidence>
<keyword evidence="2" id="KW-1185">Reference proteome</keyword>
<sequence length="97" mass="10420">MEKGNQCHAHMREILAKVSITSSTETAAFDAALGLLERSLFDYSAGPDQAYSSNVACRRMRSFPTKPSGLPVQPGGRAFTGHADEFAVEVRFGVEAA</sequence>
<dbReference type="Proteomes" id="UP000295097">
    <property type="component" value="Unassembled WGS sequence"/>
</dbReference>
<reference evidence="1 2" key="1">
    <citation type="submission" date="2019-03" db="EMBL/GenBank/DDBJ databases">
        <title>Freshwater and sediment microbial communities from various areas in North America, analyzing microbe dynamics in response to fracking.</title>
        <authorList>
            <person name="Lamendella R."/>
        </authorList>
    </citation>
    <scope>NUCLEOTIDE SEQUENCE [LARGE SCALE GENOMIC DNA]</scope>
    <source>
        <strain evidence="1 2">175.2</strain>
    </source>
</reference>
<organism evidence="1 2">
    <name type="scientific">Martelella mediterranea</name>
    <dbReference type="NCBI Taxonomy" id="293089"/>
    <lineage>
        <taxon>Bacteria</taxon>
        <taxon>Pseudomonadati</taxon>
        <taxon>Pseudomonadota</taxon>
        <taxon>Alphaproteobacteria</taxon>
        <taxon>Hyphomicrobiales</taxon>
        <taxon>Aurantimonadaceae</taxon>
        <taxon>Martelella</taxon>
    </lineage>
</organism>
<evidence type="ECO:0000313" key="1">
    <source>
        <dbReference type="EMBL" id="TCT42805.1"/>
    </source>
</evidence>